<organism evidence="2 3">
    <name type="scientific">Caerostris extrusa</name>
    <name type="common">Bark spider</name>
    <name type="synonym">Caerostris bankana</name>
    <dbReference type="NCBI Taxonomy" id="172846"/>
    <lineage>
        <taxon>Eukaryota</taxon>
        <taxon>Metazoa</taxon>
        <taxon>Ecdysozoa</taxon>
        <taxon>Arthropoda</taxon>
        <taxon>Chelicerata</taxon>
        <taxon>Arachnida</taxon>
        <taxon>Araneae</taxon>
        <taxon>Araneomorphae</taxon>
        <taxon>Entelegynae</taxon>
        <taxon>Araneoidea</taxon>
        <taxon>Araneidae</taxon>
        <taxon>Caerostris</taxon>
    </lineage>
</organism>
<name>A0AAV4SVX0_CAEEX</name>
<dbReference type="AlphaFoldDB" id="A0AAV4SVX0"/>
<keyword evidence="1" id="KW-0472">Membrane</keyword>
<dbReference type="Proteomes" id="UP001054945">
    <property type="component" value="Unassembled WGS sequence"/>
</dbReference>
<evidence type="ECO:0000313" key="3">
    <source>
        <dbReference type="Proteomes" id="UP001054945"/>
    </source>
</evidence>
<keyword evidence="1" id="KW-1133">Transmembrane helix</keyword>
<keyword evidence="1" id="KW-0812">Transmembrane</keyword>
<dbReference type="EMBL" id="BPLR01010070">
    <property type="protein sequence ID" value="GIY36635.1"/>
    <property type="molecule type" value="Genomic_DNA"/>
</dbReference>
<keyword evidence="3" id="KW-1185">Reference proteome</keyword>
<proteinExistence type="predicted"/>
<evidence type="ECO:0000313" key="2">
    <source>
        <dbReference type="EMBL" id="GIY36635.1"/>
    </source>
</evidence>
<protein>
    <submittedName>
        <fullName evidence="2">Uncharacterized protein</fullName>
    </submittedName>
</protein>
<comment type="caution">
    <text evidence="2">The sequence shown here is derived from an EMBL/GenBank/DDBJ whole genome shotgun (WGS) entry which is preliminary data.</text>
</comment>
<gene>
    <name evidence="2" type="ORF">CEXT_108451</name>
</gene>
<feature type="transmembrane region" description="Helical" evidence="1">
    <location>
        <begin position="75"/>
        <end position="93"/>
    </location>
</feature>
<sequence>MWAKWTDSDKSPLFKFQIPESCKDFNRWRGFLLIFIHPRAHGSAPAMTKDESLRCLRLMDDVYARKGVNLPLPAWHRPLFISLFVCILFRKIFYSKRNKKRHFSEELHKLFSLLTMQEGVESFFFPLLLSAQKVPLPDTSTKWISVP</sequence>
<accession>A0AAV4SVX0</accession>
<evidence type="ECO:0000256" key="1">
    <source>
        <dbReference type="SAM" id="Phobius"/>
    </source>
</evidence>
<reference evidence="2 3" key="1">
    <citation type="submission" date="2021-06" db="EMBL/GenBank/DDBJ databases">
        <title>Caerostris extrusa draft genome.</title>
        <authorList>
            <person name="Kono N."/>
            <person name="Arakawa K."/>
        </authorList>
    </citation>
    <scope>NUCLEOTIDE SEQUENCE [LARGE SCALE GENOMIC DNA]</scope>
</reference>